<dbReference type="Proteomes" id="UP000237105">
    <property type="component" value="Unassembled WGS sequence"/>
</dbReference>
<keyword evidence="2" id="KW-1133">Transmembrane helix</keyword>
<evidence type="ECO:0000313" key="4">
    <source>
        <dbReference type="Proteomes" id="UP000237105"/>
    </source>
</evidence>
<sequence length="375" mass="41822">MSEPATENIKQIGDATVFWLTTAFFSTLSRLRSLSLHIPVPDEQKASDYGHEDNILNGQVDLEAQDQNLELTSESFRSRLGSAQPQIDDRNIKVIDKFYLLGSSPPPERQAANEYYSEKNEDPSMNLSPLPMEAVMKPYTSYCRGESSRSVSFPRRESEHESSYRDDHDKSSFSCGCSTSFTSNSLVVSPSPSSKDCLGLNVHYDDPLVKPLSPTDPKSPNSTRGNIDVNFPPNGNDRNLTRSPSHLSLNIFLKQELSKHVFAVAVAFSPGVFILHHSNPQTFSLVISSVIGVLVAMGVAFLWNGNVVQEDYPIYAYRIQMLGYALVLGAFFIFLACFLWQEKYLFPIPLICYAFSLVVLGIKAFFKPPVAIPRN</sequence>
<gene>
    <name evidence="3" type="ORF">PanWU01x14_365110</name>
</gene>
<protein>
    <recommendedName>
        <fullName evidence="5">Transmembrane protein</fullName>
    </recommendedName>
</protein>
<feature type="transmembrane region" description="Helical" evidence="2">
    <location>
        <begin position="347"/>
        <end position="366"/>
    </location>
</feature>
<keyword evidence="4" id="KW-1185">Reference proteome</keyword>
<feature type="transmembrane region" description="Helical" evidence="2">
    <location>
        <begin position="315"/>
        <end position="341"/>
    </location>
</feature>
<feature type="transmembrane region" description="Helical" evidence="2">
    <location>
        <begin position="283"/>
        <end position="303"/>
    </location>
</feature>
<organism evidence="3 4">
    <name type="scientific">Parasponia andersonii</name>
    <name type="common">Sponia andersonii</name>
    <dbReference type="NCBI Taxonomy" id="3476"/>
    <lineage>
        <taxon>Eukaryota</taxon>
        <taxon>Viridiplantae</taxon>
        <taxon>Streptophyta</taxon>
        <taxon>Embryophyta</taxon>
        <taxon>Tracheophyta</taxon>
        <taxon>Spermatophyta</taxon>
        <taxon>Magnoliopsida</taxon>
        <taxon>eudicotyledons</taxon>
        <taxon>Gunneridae</taxon>
        <taxon>Pentapetalae</taxon>
        <taxon>rosids</taxon>
        <taxon>fabids</taxon>
        <taxon>Rosales</taxon>
        <taxon>Cannabaceae</taxon>
        <taxon>Parasponia</taxon>
    </lineage>
</organism>
<accession>A0A2P5A636</accession>
<evidence type="ECO:0000256" key="1">
    <source>
        <dbReference type="SAM" id="MobiDB-lite"/>
    </source>
</evidence>
<name>A0A2P5A636_PARAD</name>
<feature type="region of interest" description="Disordered" evidence="1">
    <location>
        <begin position="209"/>
        <end position="236"/>
    </location>
</feature>
<feature type="compositionally biased region" description="Basic and acidic residues" evidence="1">
    <location>
        <begin position="154"/>
        <end position="171"/>
    </location>
</feature>
<evidence type="ECO:0000256" key="2">
    <source>
        <dbReference type="SAM" id="Phobius"/>
    </source>
</evidence>
<reference evidence="4" key="1">
    <citation type="submission" date="2016-06" db="EMBL/GenBank/DDBJ databases">
        <title>Parallel loss of symbiosis genes in relatives of nitrogen-fixing non-legume Parasponia.</title>
        <authorList>
            <person name="Van Velzen R."/>
            <person name="Holmer R."/>
            <person name="Bu F."/>
            <person name="Rutten L."/>
            <person name="Van Zeijl A."/>
            <person name="Liu W."/>
            <person name="Santuari L."/>
            <person name="Cao Q."/>
            <person name="Sharma T."/>
            <person name="Shen D."/>
            <person name="Roswanjaya Y."/>
            <person name="Wardhani T."/>
            <person name="Kalhor M.S."/>
            <person name="Jansen J."/>
            <person name="Van den Hoogen J."/>
            <person name="Gungor B."/>
            <person name="Hartog M."/>
            <person name="Hontelez J."/>
            <person name="Verver J."/>
            <person name="Yang W.-C."/>
            <person name="Schijlen E."/>
            <person name="Repin R."/>
            <person name="Schilthuizen M."/>
            <person name="Schranz E."/>
            <person name="Heidstra R."/>
            <person name="Miyata K."/>
            <person name="Fedorova E."/>
            <person name="Kohlen W."/>
            <person name="Bisseling T."/>
            <person name="Smit S."/>
            <person name="Geurts R."/>
        </authorList>
    </citation>
    <scope>NUCLEOTIDE SEQUENCE [LARGE SCALE GENOMIC DNA]</scope>
    <source>
        <strain evidence="4">cv. WU1-14</strain>
    </source>
</reference>
<feature type="compositionally biased region" description="Polar residues" evidence="1">
    <location>
        <begin position="216"/>
        <end position="225"/>
    </location>
</feature>
<keyword evidence="2" id="KW-0472">Membrane</keyword>
<keyword evidence="2" id="KW-0812">Transmembrane</keyword>
<evidence type="ECO:0000313" key="3">
    <source>
        <dbReference type="EMBL" id="PON32001.1"/>
    </source>
</evidence>
<comment type="caution">
    <text evidence="3">The sequence shown here is derived from an EMBL/GenBank/DDBJ whole genome shotgun (WGS) entry which is preliminary data.</text>
</comment>
<dbReference type="AlphaFoldDB" id="A0A2P5A636"/>
<proteinExistence type="predicted"/>
<feature type="region of interest" description="Disordered" evidence="1">
    <location>
        <begin position="145"/>
        <end position="172"/>
    </location>
</feature>
<feature type="transmembrane region" description="Helical" evidence="2">
    <location>
        <begin position="260"/>
        <end position="277"/>
    </location>
</feature>
<dbReference type="OrthoDB" id="1748931at2759"/>
<dbReference type="EMBL" id="JXTB01000883">
    <property type="protein sequence ID" value="PON32001.1"/>
    <property type="molecule type" value="Genomic_DNA"/>
</dbReference>
<evidence type="ECO:0008006" key="5">
    <source>
        <dbReference type="Google" id="ProtNLM"/>
    </source>
</evidence>